<dbReference type="InterPro" id="IPR037126">
    <property type="entry name" value="PdaC/RsiV-like_sf"/>
</dbReference>
<sequence>MQKRLLFVLALSLALLSGCTSTSAPAVGSTSAPLSDSTRIMGSSNVVSSTAETLDFVLDSDRKTDQRDADDGTELAAFTYTIPVLRVETEDGQILESAASAAEKQALDVAAAFNANFTSWLNSTDFPGVFTWAKEDYAQRKESGQSWETPYDEEFTYTFWRSDRLISIAGEYYSYTGGAHPNTVLLGWNFDLQTGQFLHPTALGADSEKFQTAVTEEIIRQADQRAAEGGYAPTTMYWEDYQDIAARWPDYAVSFTDKGMTVAFSAYDLACYAAGPQTFEIGIDYLKPYLSEDGRALLGIADDSQTKSAP</sequence>
<proteinExistence type="predicted"/>
<evidence type="ECO:0000259" key="1">
    <source>
        <dbReference type="Pfam" id="PF11738"/>
    </source>
</evidence>
<name>A0A644YH74_9ZZZZ</name>
<organism evidence="2">
    <name type="scientific">bioreactor metagenome</name>
    <dbReference type="NCBI Taxonomy" id="1076179"/>
    <lineage>
        <taxon>unclassified sequences</taxon>
        <taxon>metagenomes</taxon>
        <taxon>ecological metagenomes</taxon>
    </lineage>
</organism>
<protein>
    <recommendedName>
        <fullName evidence="1">DUF3298 domain-containing protein</fullName>
    </recommendedName>
</protein>
<reference evidence="2" key="1">
    <citation type="submission" date="2019-08" db="EMBL/GenBank/DDBJ databases">
        <authorList>
            <person name="Kucharzyk K."/>
            <person name="Murdoch R.W."/>
            <person name="Higgins S."/>
            <person name="Loffler F."/>
        </authorList>
    </citation>
    <scope>NUCLEOTIDE SEQUENCE</scope>
</reference>
<dbReference type="Gene3D" id="3.90.640.20">
    <property type="entry name" value="Heat-shock cognate protein, ATPase"/>
    <property type="match status" value="1"/>
</dbReference>
<dbReference type="EMBL" id="VSSQ01005100">
    <property type="protein sequence ID" value="MPM27846.1"/>
    <property type="molecule type" value="Genomic_DNA"/>
</dbReference>
<dbReference type="Gene3D" id="3.30.565.40">
    <property type="entry name" value="Fervidobacterium nodosum Rt17-B1 like"/>
    <property type="match status" value="1"/>
</dbReference>
<dbReference type="Pfam" id="PF11738">
    <property type="entry name" value="DUF3298"/>
    <property type="match status" value="1"/>
</dbReference>
<dbReference type="InterPro" id="IPR021729">
    <property type="entry name" value="DUF3298"/>
</dbReference>
<gene>
    <name evidence="2" type="ORF">SDC9_74361</name>
</gene>
<dbReference type="AlphaFoldDB" id="A0A644YH74"/>
<evidence type="ECO:0000313" key="2">
    <source>
        <dbReference type="EMBL" id="MPM27846.1"/>
    </source>
</evidence>
<accession>A0A644YH74</accession>
<dbReference type="PROSITE" id="PS51257">
    <property type="entry name" value="PROKAR_LIPOPROTEIN"/>
    <property type="match status" value="1"/>
</dbReference>
<feature type="domain" description="DUF3298" evidence="1">
    <location>
        <begin position="210"/>
        <end position="282"/>
    </location>
</feature>
<comment type="caution">
    <text evidence="2">The sequence shown here is derived from an EMBL/GenBank/DDBJ whole genome shotgun (WGS) entry which is preliminary data.</text>
</comment>